<evidence type="ECO:0000313" key="1">
    <source>
        <dbReference type="EMBL" id="DAD86123.1"/>
    </source>
</evidence>
<name>A0A8S5MW49_9CAUD</name>
<organism evidence="1">
    <name type="scientific">Siphoviridae sp. ctGyV19</name>
    <dbReference type="NCBI Taxonomy" id="2826225"/>
    <lineage>
        <taxon>Viruses</taxon>
        <taxon>Duplodnaviria</taxon>
        <taxon>Heunggongvirae</taxon>
        <taxon>Uroviricota</taxon>
        <taxon>Caudoviricetes</taxon>
    </lineage>
</organism>
<proteinExistence type="predicted"/>
<protein>
    <submittedName>
        <fullName evidence="1">Cysteine-rich protein</fullName>
    </submittedName>
</protein>
<reference evidence="1" key="1">
    <citation type="journal article" date="2021" name="Proc. Natl. Acad. Sci. U.S.A.">
        <title>A Catalog of Tens of Thousands of Viruses from Human Metagenomes Reveals Hidden Associations with Chronic Diseases.</title>
        <authorList>
            <person name="Tisza M.J."/>
            <person name="Buck C.B."/>
        </authorList>
    </citation>
    <scope>NUCLEOTIDE SEQUENCE</scope>
    <source>
        <strain evidence="1">CtGyV19</strain>
    </source>
</reference>
<dbReference type="EMBL" id="BK014994">
    <property type="protein sequence ID" value="DAD86123.1"/>
    <property type="molecule type" value="Genomic_DNA"/>
</dbReference>
<sequence length="52" mass="6172">MDKEKPTEKMKKVVCPYCGHEQYPFYEKGAVCRGVFLKCKNPSCRKQFELRL</sequence>
<accession>A0A8S5MW49</accession>